<protein>
    <submittedName>
        <fullName evidence="3">SPOSA6832_02437-mRNA-1:cds</fullName>
    </submittedName>
</protein>
<feature type="compositionally biased region" description="Polar residues" evidence="1">
    <location>
        <begin position="360"/>
        <end position="379"/>
    </location>
</feature>
<dbReference type="GO" id="GO:0005085">
    <property type="term" value="F:guanyl-nucleotide exchange factor activity"/>
    <property type="evidence" value="ECO:0007669"/>
    <property type="project" value="InterPro"/>
</dbReference>
<dbReference type="SUPFAM" id="SSF48371">
    <property type="entry name" value="ARM repeat"/>
    <property type="match status" value="1"/>
</dbReference>
<dbReference type="GO" id="GO:0005794">
    <property type="term" value="C:Golgi apparatus"/>
    <property type="evidence" value="ECO:0007669"/>
    <property type="project" value="UniProtKB-ARBA"/>
</dbReference>
<dbReference type="Pfam" id="PF12783">
    <property type="entry name" value="Sec7-like_HUS"/>
    <property type="match status" value="1"/>
</dbReference>
<dbReference type="Pfam" id="PF01369">
    <property type="entry name" value="Sec7"/>
    <property type="match status" value="1"/>
</dbReference>
<feature type="compositionally biased region" description="Low complexity" evidence="1">
    <location>
        <begin position="282"/>
        <end position="299"/>
    </location>
</feature>
<name>A0A0D6EM27_SPOSA</name>
<dbReference type="Pfam" id="PF23325">
    <property type="entry name" value="TPR_28"/>
    <property type="match status" value="1"/>
</dbReference>
<dbReference type="SMART" id="SM00222">
    <property type="entry name" value="Sec7"/>
    <property type="match status" value="1"/>
</dbReference>
<dbReference type="PROSITE" id="PS50190">
    <property type="entry name" value="SEC7"/>
    <property type="match status" value="1"/>
</dbReference>
<dbReference type="GO" id="GO:0032012">
    <property type="term" value="P:regulation of ARF protein signal transduction"/>
    <property type="evidence" value="ECO:0007669"/>
    <property type="project" value="InterPro"/>
</dbReference>
<sequence length="1696" mass="185855">MSARPPTITLAIPAISPEDAPSFSVEVPPANLIHAEILAVTSAMRKNQRWASASYAAYSYTSAAGNLTLAGAATSPVGRDLFKSKADAATGPRASGAAGLMSAFMELKMRLRDLDRPSPRSSSPIEPHLTLAATDSATLDAVALLQPFLQVVRSPETSGPITATALASIDKFITYSILAPSSPNLALAMSQLSTAGTHCKFEASDSVSDEVVLLKILDVLRNCLTGRLGSVLSDESVCEMMETGLSMCCQMRLSEMLRRSAERTMQAMVAAVFSRLRHLSPSDDPSLSSVPLSSAPSLSGNGETSPGGVRMAAPDPRGGQIPSAAGREAATPTSEADDKTLKHGSLVEKLETAAAGQPEVQDTATSPTGHLTPRYTTGSAEPEIAPFGLPAIQELLRVLISLLNPHDQQHTDSMRLMALGLLNIAFEVGGRSMGAFPTLRMMVADHLCKHLFQLARSDNPQLLSTSLRVITNIFDTMRPHLKLQQELFLSFLLDRLIQPLPSTAPGTRKADVESQLDRSTWAQDDGAPSFGASPNGRERDRERGGAGQETRELMLEILGHFARGKYSMVDLWVNYDCNVEGEDLFERLIKFLSRGVYPANQASAYQYQQDSFQFLCLDALLELVGHMASRLDEVRCCAFLVPTHRQPSTITNASAQTPDADLAAAVSASKANKRTLLEGAAAFNLKPKVGIQFLEDHGVIYAEDPPIPRAESLARFLKTTPRLDKRLLGDFISRPDQVEVLRAFMQLVDFNGKIICDAMRELLEAFRLPGEAQQIARITETFAEVYFATNPPEIKSQDATYVLAYSVIMLNTDQHNPQVQKRMDLQAYSRNLRGVNDNSDFDPEYLKSIYDSIRKKEIVLPEEHQNQVGFEYGWKELLRRTRRTGMPLHSSPLPASTRTESLLTGPYTENHTNAFDRGMFAVSWKPLVSAMSYAFANFSDDYMVQRAIGGFNHCAALAARFGMPEVFDYLILSLSRVTGLTSPASTNANGPGSFPVVDVEGQKLTVSPLAVRFGMDVKAQLAAVVLFTIANNNGASIREGWTQIFEIYQTLFVHSLLPPSMTMMEDFLSGASAIPLKPKSTPAPREDRRGDGGLLSTLSSYLLSPYGSSGEIAGTDFTDDDIETTLSAVDTIASCRVEELYSQVFDLKGTALVAPLQALVDLIQKMTTDRLRTRSGSGSSSAPNSPQISLTTTSRVQLPYDPSAVLLLEIATSIVARSDEALSELWPTTFDFVSKLLGSANSFSSLFNERVVASLLRLVAEVIKVDELRDSAFLALDMLRSLSVPVLSTVAEPLMAGLSRVFVENADRIHSPTEWNLVFALFSATAQQEEAAKISIELLRQLAASQLTGGLQNDNYASFLQVLGSFANVSAAGVSKGLERTSLPPPRRHMADVIFDRRSDDAALQRGHQIVDILRDVQTSIPRLISSSELSPPRAIPEALTGFHRAPAWEAAWIPLLSAYAQLCLNPSRELRQNAISSLQRTLLAPEILLNTSVDLTIIFERVFFPLLEELLKPTVFRRDPDGMGETRLRASALLCKIFLQYLTQLSERQGMETMTELWLKILGYQDRFMHSGRRDQMYEAVPELLKNVLLVMNASGFLLPPYDDQRTEQQARLWDATFDRIHPFLPELQRELFPPPPVPVPFSAAESADPHQQQQQQNQSPPPPAKPYLDDPYAAYNNPSSPAQHPVVLDHRTIV</sequence>
<keyword evidence="4" id="KW-1185">Reference proteome</keyword>
<dbReference type="Proteomes" id="UP000243876">
    <property type="component" value="Unassembled WGS sequence"/>
</dbReference>
<feature type="non-terminal residue" evidence="3">
    <location>
        <position position="1"/>
    </location>
</feature>
<dbReference type="InterPro" id="IPR000904">
    <property type="entry name" value="Sec7_dom"/>
</dbReference>
<evidence type="ECO:0000259" key="2">
    <source>
        <dbReference type="PROSITE" id="PS50190"/>
    </source>
</evidence>
<dbReference type="InterPro" id="IPR035999">
    <property type="entry name" value="Sec7_dom_sf"/>
</dbReference>
<reference evidence="4" key="1">
    <citation type="submission" date="2015-02" db="EMBL/GenBank/DDBJ databases">
        <authorList>
            <person name="Gon?alves P."/>
        </authorList>
    </citation>
    <scope>NUCLEOTIDE SEQUENCE [LARGE SCALE GENOMIC DNA]</scope>
</reference>
<feature type="compositionally biased region" description="Low complexity" evidence="1">
    <location>
        <begin position="1651"/>
        <end position="1660"/>
    </location>
</feature>
<dbReference type="InterPro" id="IPR016024">
    <property type="entry name" value="ARM-type_fold"/>
</dbReference>
<feature type="region of interest" description="Disordered" evidence="1">
    <location>
        <begin position="280"/>
        <end position="379"/>
    </location>
</feature>
<dbReference type="CDD" id="cd00171">
    <property type="entry name" value="Sec7"/>
    <property type="match status" value="1"/>
</dbReference>
<organism evidence="3 4">
    <name type="scientific">Sporidiobolus salmonicolor</name>
    <name type="common">Yeast-like fungus</name>
    <name type="synonym">Sporobolomyces salmonicolor</name>
    <dbReference type="NCBI Taxonomy" id="5005"/>
    <lineage>
        <taxon>Eukaryota</taxon>
        <taxon>Fungi</taxon>
        <taxon>Dikarya</taxon>
        <taxon>Basidiomycota</taxon>
        <taxon>Pucciniomycotina</taxon>
        <taxon>Microbotryomycetes</taxon>
        <taxon>Sporidiobolales</taxon>
        <taxon>Sporidiobolaceae</taxon>
        <taxon>Sporobolomyces</taxon>
    </lineage>
</organism>
<feature type="compositionally biased region" description="Basic and acidic residues" evidence="1">
    <location>
        <begin position="536"/>
        <end position="548"/>
    </location>
</feature>
<feature type="compositionally biased region" description="Basic and acidic residues" evidence="1">
    <location>
        <begin position="336"/>
        <end position="351"/>
    </location>
</feature>
<dbReference type="Gene3D" id="1.10.1000.11">
    <property type="entry name" value="Arf Nucleotide-binding Site Opener,domain 2"/>
    <property type="match status" value="1"/>
</dbReference>
<dbReference type="InterPro" id="IPR023394">
    <property type="entry name" value="Sec7_C_sf"/>
</dbReference>
<dbReference type="Gene3D" id="1.10.220.20">
    <property type="match status" value="1"/>
</dbReference>
<dbReference type="PANTHER" id="PTHR10663:SF388">
    <property type="entry name" value="GOLGI-SPECIFIC BREFELDIN A-RESISTANCE GUANINE NUCLEOTIDE EXCHANGE FACTOR 1"/>
    <property type="match status" value="1"/>
</dbReference>
<evidence type="ECO:0000313" key="4">
    <source>
        <dbReference type="Proteomes" id="UP000243876"/>
    </source>
</evidence>
<gene>
    <name evidence="3" type="primary">SPOSA6832_02437</name>
</gene>
<feature type="region of interest" description="Disordered" evidence="1">
    <location>
        <begin position="1636"/>
        <end position="1696"/>
    </location>
</feature>
<dbReference type="GO" id="GO:0016192">
    <property type="term" value="P:vesicle-mediated transport"/>
    <property type="evidence" value="ECO:0007669"/>
    <property type="project" value="UniProtKB-ARBA"/>
</dbReference>
<feature type="region of interest" description="Disordered" evidence="1">
    <location>
        <begin position="504"/>
        <end position="548"/>
    </location>
</feature>
<dbReference type="OrthoDB" id="10258608at2759"/>
<accession>A0A0D6EM27</accession>
<dbReference type="InterPro" id="IPR056604">
    <property type="entry name" value="GBF1-like_TPR"/>
</dbReference>
<feature type="domain" description="SEC7" evidence="2">
    <location>
        <begin position="665"/>
        <end position="856"/>
    </location>
</feature>
<dbReference type="SUPFAM" id="SSF48425">
    <property type="entry name" value="Sec7 domain"/>
    <property type="match status" value="1"/>
</dbReference>
<proteinExistence type="predicted"/>
<dbReference type="PANTHER" id="PTHR10663">
    <property type="entry name" value="GUANYL-NUCLEOTIDE EXCHANGE FACTOR"/>
    <property type="match status" value="1"/>
</dbReference>
<dbReference type="InterPro" id="IPR032691">
    <property type="entry name" value="Mon2/Sec7/BIG1-like_HUS"/>
</dbReference>
<evidence type="ECO:0000256" key="1">
    <source>
        <dbReference type="SAM" id="MobiDB-lite"/>
    </source>
</evidence>
<evidence type="ECO:0000313" key="3">
    <source>
        <dbReference type="EMBL" id="CEQ40773.1"/>
    </source>
</evidence>
<dbReference type="FunFam" id="1.10.1000.11:FF:000002">
    <property type="entry name" value="Cytohesin 1"/>
    <property type="match status" value="1"/>
</dbReference>
<dbReference type="EMBL" id="CENE01000009">
    <property type="protein sequence ID" value="CEQ40773.1"/>
    <property type="molecule type" value="Genomic_DNA"/>
</dbReference>